<evidence type="ECO:0000313" key="2">
    <source>
        <dbReference type="Proteomes" id="UP000015354"/>
    </source>
</evidence>
<protein>
    <recommendedName>
        <fullName evidence="3">Methyltransferase type 11 domain-containing protein</fullName>
    </recommendedName>
</protein>
<dbReference type="Gene3D" id="3.40.50.150">
    <property type="entry name" value="Vaccinia Virus protein VP39"/>
    <property type="match status" value="1"/>
</dbReference>
<comment type="caution">
    <text evidence="1">The sequence shown here is derived from an EMBL/GenBank/DDBJ whole genome shotgun (WGS) entry which is preliminary data.</text>
</comment>
<dbReference type="Proteomes" id="UP000015354">
    <property type="component" value="Unassembled WGS sequence"/>
</dbReference>
<sequence length="209" mass="23281">MSKYFDHVVGLDYSRAFIQLAEEVKASGAAAFNNKRPKVPYCAPVQGELTESREVSAPRNTFPERCAFVVGDAMHLFPEDPDVAPGSYTVPDGASFDGVLCVNLLDRVPDPMVVLRSFARLLQRRGVLVLCDPYSWTETATPKSKWLGAVPEGSDSGNAFAGRRSEDVVKEVLSADFELQTETEEPFLIRDHVRHYQLGFSHCTVWIRK</sequence>
<dbReference type="PANTHER" id="PTHR45445">
    <property type="match status" value="1"/>
</dbReference>
<dbReference type="EMBL" id="ATMH01004817">
    <property type="protein sequence ID" value="EPY28916.1"/>
    <property type="molecule type" value="Genomic_DNA"/>
</dbReference>
<dbReference type="SUPFAM" id="SSF53335">
    <property type="entry name" value="S-adenosyl-L-methionine-dependent methyltransferases"/>
    <property type="match status" value="1"/>
</dbReference>
<dbReference type="PANTHER" id="PTHR45445:SF2">
    <property type="entry name" value="METHYLTRANSFERASE TYPE 11 DOMAIN-CONTAINING PROTEIN"/>
    <property type="match status" value="1"/>
</dbReference>
<dbReference type="AlphaFoldDB" id="S9VPD5"/>
<evidence type="ECO:0000313" key="1">
    <source>
        <dbReference type="EMBL" id="EPY28916.1"/>
    </source>
</evidence>
<proteinExistence type="predicted"/>
<keyword evidence="2" id="KW-1185">Reference proteome</keyword>
<reference evidence="1 2" key="1">
    <citation type="journal article" date="2013" name="PLoS ONE">
        <title>Predicting the Proteins of Angomonas deanei, Strigomonas culicis and Their Respective Endosymbionts Reveals New Aspects of the Trypanosomatidae Family.</title>
        <authorList>
            <person name="Motta M.C."/>
            <person name="Martins A.C."/>
            <person name="de Souza S.S."/>
            <person name="Catta-Preta C.M."/>
            <person name="Silva R."/>
            <person name="Klein C.C."/>
            <person name="de Almeida L.G."/>
            <person name="de Lima Cunha O."/>
            <person name="Ciapina L.P."/>
            <person name="Brocchi M."/>
            <person name="Colabardini A.C."/>
            <person name="de Araujo Lima B."/>
            <person name="Machado C.R."/>
            <person name="de Almeida Soares C.M."/>
            <person name="Probst C.M."/>
            <person name="de Menezes C.B."/>
            <person name="Thompson C.E."/>
            <person name="Bartholomeu D.C."/>
            <person name="Gradia D.F."/>
            <person name="Pavoni D.P."/>
            <person name="Grisard E.C."/>
            <person name="Fantinatti-Garboggini F."/>
            <person name="Marchini F.K."/>
            <person name="Rodrigues-Luiz G.F."/>
            <person name="Wagner G."/>
            <person name="Goldman G.H."/>
            <person name="Fietto J.L."/>
            <person name="Elias M.C."/>
            <person name="Goldman M.H."/>
            <person name="Sagot M.F."/>
            <person name="Pereira M."/>
            <person name="Stoco P.H."/>
            <person name="de Mendonca-Neto R.P."/>
            <person name="Teixeira S.M."/>
            <person name="Maciel T.E."/>
            <person name="de Oliveira Mendes T.A."/>
            <person name="Urmenyi T.P."/>
            <person name="de Souza W."/>
            <person name="Schenkman S."/>
            <person name="de Vasconcelos A.T."/>
        </authorList>
    </citation>
    <scope>NUCLEOTIDE SEQUENCE [LARGE SCALE GENOMIC DNA]</scope>
</reference>
<dbReference type="InterPro" id="IPR029063">
    <property type="entry name" value="SAM-dependent_MTases_sf"/>
</dbReference>
<dbReference type="OrthoDB" id="506498at2759"/>
<name>S9VPD5_9TRYP</name>
<accession>S9VPD5</accession>
<dbReference type="CDD" id="cd02440">
    <property type="entry name" value="AdoMet_MTases"/>
    <property type="match status" value="1"/>
</dbReference>
<organism evidence="1 2">
    <name type="scientific">Strigomonas culicis</name>
    <dbReference type="NCBI Taxonomy" id="28005"/>
    <lineage>
        <taxon>Eukaryota</taxon>
        <taxon>Discoba</taxon>
        <taxon>Euglenozoa</taxon>
        <taxon>Kinetoplastea</taxon>
        <taxon>Metakinetoplastina</taxon>
        <taxon>Trypanosomatida</taxon>
        <taxon>Trypanosomatidae</taxon>
        <taxon>Strigomonadinae</taxon>
        <taxon>Strigomonas</taxon>
    </lineage>
</organism>
<evidence type="ECO:0008006" key="3">
    <source>
        <dbReference type="Google" id="ProtNLM"/>
    </source>
</evidence>
<gene>
    <name evidence="1" type="ORF">STCU_04817</name>
</gene>
<dbReference type="Pfam" id="PF13489">
    <property type="entry name" value="Methyltransf_23"/>
    <property type="match status" value="1"/>
</dbReference>